<keyword evidence="1" id="KW-0472">Membrane</keyword>
<organism evidence="2 3">
    <name type="scientific">Angiostrongylus cantonensis</name>
    <name type="common">Rat lungworm</name>
    <dbReference type="NCBI Taxonomy" id="6313"/>
    <lineage>
        <taxon>Eukaryota</taxon>
        <taxon>Metazoa</taxon>
        <taxon>Ecdysozoa</taxon>
        <taxon>Nematoda</taxon>
        <taxon>Chromadorea</taxon>
        <taxon>Rhabditida</taxon>
        <taxon>Rhabditina</taxon>
        <taxon>Rhabditomorpha</taxon>
        <taxon>Strongyloidea</taxon>
        <taxon>Metastrongylidae</taxon>
        <taxon>Angiostrongylus</taxon>
    </lineage>
</organism>
<dbReference type="Proteomes" id="UP000035642">
    <property type="component" value="Unassembled WGS sequence"/>
</dbReference>
<evidence type="ECO:0000313" key="3">
    <source>
        <dbReference type="WBParaSite" id="ACAC_0000518701-mRNA-1"/>
    </source>
</evidence>
<dbReference type="WBParaSite" id="ACAC_0000518701-mRNA-1">
    <property type="protein sequence ID" value="ACAC_0000518701-mRNA-1"/>
    <property type="gene ID" value="ACAC_0000518701"/>
</dbReference>
<name>A0A0K0D542_ANGCA</name>
<proteinExistence type="predicted"/>
<keyword evidence="1" id="KW-1133">Transmembrane helix</keyword>
<keyword evidence="2" id="KW-1185">Reference proteome</keyword>
<accession>A0A0K0D542</accession>
<reference evidence="2" key="1">
    <citation type="submission" date="2012-09" db="EMBL/GenBank/DDBJ databases">
        <authorList>
            <person name="Martin A.A."/>
        </authorList>
    </citation>
    <scope>NUCLEOTIDE SEQUENCE</scope>
</reference>
<evidence type="ECO:0000313" key="2">
    <source>
        <dbReference type="Proteomes" id="UP000035642"/>
    </source>
</evidence>
<reference evidence="3" key="2">
    <citation type="submission" date="2017-02" db="UniProtKB">
        <authorList>
            <consortium name="WormBaseParasite"/>
        </authorList>
    </citation>
    <scope>IDENTIFICATION</scope>
</reference>
<protein>
    <submittedName>
        <fullName evidence="3">Conserved plasma membrane protein</fullName>
    </submittedName>
</protein>
<feature type="transmembrane region" description="Helical" evidence="1">
    <location>
        <begin position="33"/>
        <end position="55"/>
    </location>
</feature>
<dbReference type="AlphaFoldDB" id="A0A0K0D542"/>
<dbReference type="STRING" id="6313.A0A0K0D542"/>
<evidence type="ECO:0000256" key="1">
    <source>
        <dbReference type="SAM" id="Phobius"/>
    </source>
</evidence>
<keyword evidence="1" id="KW-0812">Transmembrane</keyword>
<sequence length="146" mass="16017">LHVAPVREEDQISVSLEALLGGGAASGARISGWWIAFFILIAICLALICCVAFCVRRGVLCFNRVKEQSDYEPKAKANLNVRENFYDAEAPRLYTPQSIENAGSYHEGVNYAEMRLMSQPPASSSQPTLPPRPLLQTYASSVQSIV</sequence>